<evidence type="ECO:0000256" key="5">
    <source>
        <dbReference type="ARBA" id="ARBA00022516"/>
    </source>
</evidence>
<dbReference type="CDD" id="cd00834">
    <property type="entry name" value="KAS_I_II"/>
    <property type="match status" value="1"/>
</dbReference>
<evidence type="ECO:0000259" key="14">
    <source>
        <dbReference type="PROSITE" id="PS52004"/>
    </source>
</evidence>
<dbReference type="InterPro" id="IPR018201">
    <property type="entry name" value="Ketoacyl_synth_AS"/>
</dbReference>
<accession>A0A1I7JZ50</accession>
<keyword evidence="7" id="KW-0276">Fatty acid metabolism</keyword>
<proteinExistence type="inferred from homology"/>
<comment type="catalytic activity">
    <reaction evidence="11">
        <text>(9Z)-hexadecenoyl-[ACP] + malonyl-[ACP] + H(+) = 3-oxo-(11Z)-octadecenoyl-[ACP] + holo-[ACP] + CO2</text>
        <dbReference type="Rhea" id="RHEA:55040"/>
        <dbReference type="Rhea" id="RHEA-COMP:9623"/>
        <dbReference type="Rhea" id="RHEA-COMP:9685"/>
        <dbReference type="Rhea" id="RHEA-COMP:10800"/>
        <dbReference type="Rhea" id="RHEA-COMP:14074"/>
        <dbReference type="ChEBI" id="CHEBI:15378"/>
        <dbReference type="ChEBI" id="CHEBI:16526"/>
        <dbReference type="ChEBI" id="CHEBI:64479"/>
        <dbReference type="ChEBI" id="CHEBI:78449"/>
        <dbReference type="ChEBI" id="CHEBI:83989"/>
        <dbReference type="ChEBI" id="CHEBI:138538"/>
        <dbReference type="EC" id="2.3.1.179"/>
    </reaction>
</comment>
<keyword evidence="10 11" id="KW-0012">Acyltransferase</keyword>
<reference evidence="16" key="1">
    <citation type="submission" date="2016-10" db="EMBL/GenBank/DDBJ databases">
        <authorList>
            <person name="Varghese N."/>
            <person name="Submissions S."/>
        </authorList>
    </citation>
    <scope>NUCLEOTIDE SEQUENCE [LARGE SCALE GENOMIC DNA]</scope>
    <source>
        <strain evidence="16">CGMCC 1.6981</strain>
    </source>
</reference>
<dbReference type="NCBIfam" id="TIGR03150">
    <property type="entry name" value="fabF"/>
    <property type="match status" value="1"/>
</dbReference>
<dbReference type="UniPathway" id="UPA00094"/>
<sequence>MARKRVVVTGLGLVTPVGNTVEKSWTNIVAGKSGIAPIEHFDVSGFNTRFGGSVKDFDISPYLNPKEARKMDLFIQYGMAAGAQAIEDSGIECTEENSGRIGVAIGSGIGGLPMIEHNHHALLKGGARRISPFFVPGSIINMISGNLAIQHGFRGPNIAITTACTTGTHNIGYSARTIAYGDADVMVCGGAEMATTPLGLGGFSAARALSTRNDDPAAASRPWDCDRDGFVLSDGAGVMVLEEYEHAKARGAPIYAELTGFGMSDDAYHMTSPPEDGSGAAISMSNAIRDAGIAPSQVDYINAHGTSTQSGDLAESRAVERVLGDAAKSVAVSSTKSMIGHLLGAAGAVEAIFSVLAIRDQIAPPTINLEAPQEGCNLDYVPHHARDMKIEVTLSNSFGFGGTNGTLVFAKV</sequence>
<comment type="similarity">
    <text evidence="2 11 13">Belongs to the thiolase-like superfamily. Beta-ketoacyl-ACP synthases family.</text>
</comment>
<feature type="domain" description="Ketosynthase family 3 (KS3)" evidence="14">
    <location>
        <begin position="3"/>
        <end position="411"/>
    </location>
</feature>
<gene>
    <name evidence="15" type="ORF">SAMN04487955_11396</name>
</gene>
<evidence type="ECO:0000256" key="6">
    <source>
        <dbReference type="ARBA" id="ARBA00022679"/>
    </source>
</evidence>
<dbReference type="InterPro" id="IPR020841">
    <property type="entry name" value="PKS_Beta-ketoAc_synthase_dom"/>
</dbReference>
<dbReference type="Pfam" id="PF00109">
    <property type="entry name" value="ketoacyl-synt"/>
    <property type="match status" value="1"/>
</dbReference>
<evidence type="ECO:0000256" key="1">
    <source>
        <dbReference type="ARBA" id="ARBA00005194"/>
    </source>
</evidence>
<keyword evidence="5 11" id="KW-0444">Lipid biosynthesis</keyword>
<comment type="pathway">
    <text evidence="1 11">Lipid metabolism; fatty acid biosynthesis.</text>
</comment>
<dbReference type="STRING" id="463301.SAMN04487955_11396"/>
<comment type="catalytic activity">
    <reaction evidence="11">
        <text>a fatty acyl-[ACP] + malonyl-[ACP] + H(+) = a 3-oxoacyl-[ACP] + holo-[ACP] + CO2</text>
        <dbReference type="Rhea" id="RHEA:22836"/>
        <dbReference type="Rhea" id="RHEA-COMP:9623"/>
        <dbReference type="Rhea" id="RHEA-COMP:9685"/>
        <dbReference type="Rhea" id="RHEA-COMP:9916"/>
        <dbReference type="Rhea" id="RHEA-COMP:14125"/>
        <dbReference type="ChEBI" id="CHEBI:15378"/>
        <dbReference type="ChEBI" id="CHEBI:16526"/>
        <dbReference type="ChEBI" id="CHEBI:64479"/>
        <dbReference type="ChEBI" id="CHEBI:78449"/>
        <dbReference type="ChEBI" id="CHEBI:78776"/>
        <dbReference type="ChEBI" id="CHEBI:138651"/>
    </reaction>
</comment>
<dbReference type="NCBIfam" id="NF004970">
    <property type="entry name" value="PRK06333.1"/>
    <property type="match status" value="1"/>
</dbReference>
<dbReference type="Gene3D" id="3.40.47.10">
    <property type="match status" value="1"/>
</dbReference>
<evidence type="ECO:0000256" key="11">
    <source>
        <dbReference type="PIRNR" id="PIRNR000447"/>
    </source>
</evidence>
<dbReference type="GO" id="GO:0006633">
    <property type="term" value="P:fatty acid biosynthetic process"/>
    <property type="evidence" value="ECO:0007669"/>
    <property type="project" value="UniProtKB-UniRule"/>
</dbReference>
<keyword evidence="6 11" id="KW-0808">Transferase</keyword>
<evidence type="ECO:0000256" key="2">
    <source>
        <dbReference type="ARBA" id="ARBA00008467"/>
    </source>
</evidence>
<dbReference type="InterPro" id="IPR016039">
    <property type="entry name" value="Thiolase-like"/>
</dbReference>
<dbReference type="SUPFAM" id="SSF53901">
    <property type="entry name" value="Thiolase-like"/>
    <property type="match status" value="2"/>
</dbReference>
<dbReference type="PANTHER" id="PTHR11712:SF336">
    <property type="entry name" value="3-OXOACYL-[ACYL-CARRIER-PROTEIN] SYNTHASE, MITOCHONDRIAL"/>
    <property type="match status" value="1"/>
</dbReference>
<dbReference type="PANTHER" id="PTHR11712">
    <property type="entry name" value="POLYKETIDE SYNTHASE-RELATED"/>
    <property type="match status" value="1"/>
</dbReference>
<evidence type="ECO:0000256" key="10">
    <source>
        <dbReference type="ARBA" id="ARBA00023315"/>
    </source>
</evidence>
<dbReference type="Pfam" id="PF02801">
    <property type="entry name" value="Ketoacyl-synt_C"/>
    <property type="match status" value="1"/>
</dbReference>
<dbReference type="RefSeq" id="WP_089797055.1">
    <property type="nucleotide sequence ID" value="NZ_FPBP01000013.1"/>
</dbReference>
<name>A0A1I7JZ50_9GAMM</name>
<dbReference type="InterPro" id="IPR017568">
    <property type="entry name" value="3-oxoacyl-ACP_synth-2"/>
</dbReference>
<dbReference type="EMBL" id="FPBP01000013">
    <property type="protein sequence ID" value="SFU90473.1"/>
    <property type="molecule type" value="Genomic_DNA"/>
</dbReference>
<dbReference type="SMART" id="SM00825">
    <property type="entry name" value="PKS_KS"/>
    <property type="match status" value="1"/>
</dbReference>
<comment type="function">
    <text evidence="11">Involved in the type II fatty acid elongation cycle. Catalyzes the elongation of a wide range of acyl-ACP by the addition of two carbons from malonyl-ACP to an acyl acceptor. Can efficiently catalyze the conversion of palmitoleoyl-ACP (cis-hexadec-9-enoyl-ACP) to cis-vaccenoyl-ACP (cis-octadec-11-enoyl-ACP), an essential step in the thermal regulation of fatty acid composition.</text>
</comment>
<keyword evidence="9 11" id="KW-0275">Fatty acid biosynthesis</keyword>
<dbReference type="Proteomes" id="UP000198693">
    <property type="component" value="Unassembled WGS sequence"/>
</dbReference>
<dbReference type="InterPro" id="IPR014030">
    <property type="entry name" value="Ketoacyl_synth_N"/>
</dbReference>
<dbReference type="PIRSF" id="PIRSF000447">
    <property type="entry name" value="KAS_II"/>
    <property type="match status" value="1"/>
</dbReference>
<evidence type="ECO:0000256" key="8">
    <source>
        <dbReference type="ARBA" id="ARBA00023098"/>
    </source>
</evidence>
<evidence type="ECO:0000256" key="13">
    <source>
        <dbReference type="RuleBase" id="RU003694"/>
    </source>
</evidence>
<dbReference type="AlphaFoldDB" id="A0A1I7JZ50"/>
<evidence type="ECO:0000256" key="12">
    <source>
        <dbReference type="PIRSR" id="PIRSR000447-1"/>
    </source>
</evidence>
<evidence type="ECO:0000256" key="9">
    <source>
        <dbReference type="ARBA" id="ARBA00023160"/>
    </source>
</evidence>
<evidence type="ECO:0000313" key="15">
    <source>
        <dbReference type="EMBL" id="SFU90473.1"/>
    </source>
</evidence>
<protein>
    <recommendedName>
        <fullName evidence="4 11">3-oxoacyl-[acyl-carrier-protein] synthase 2</fullName>
        <ecNumber evidence="3 11">2.3.1.179</ecNumber>
    </recommendedName>
</protein>
<dbReference type="InterPro" id="IPR000794">
    <property type="entry name" value="Beta-ketoacyl_synthase"/>
</dbReference>
<keyword evidence="8" id="KW-0443">Lipid metabolism</keyword>
<dbReference type="PROSITE" id="PS00606">
    <property type="entry name" value="KS3_1"/>
    <property type="match status" value="1"/>
</dbReference>
<dbReference type="GO" id="GO:0005829">
    <property type="term" value="C:cytosol"/>
    <property type="evidence" value="ECO:0007669"/>
    <property type="project" value="TreeGrafter"/>
</dbReference>
<dbReference type="FunFam" id="3.40.47.10:FF:000009">
    <property type="entry name" value="3-oxoacyl-[acyl-carrier-protein] synthase 2"/>
    <property type="match status" value="1"/>
</dbReference>
<evidence type="ECO:0000256" key="3">
    <source>
        <dbReference type="ARBA" id="ARBA00012356"/>
    </source>
</evidence>
<dbReference type="EC" id="2.3.1.179" evidence="3 11"/>
<keyword evidence="16" id="KW-1185">Reference proteome</keyword>
<dbReference type="OrthoDB" id="9808669at2"/>
<evidence type="ECO:0000313" key="16">
    <source>
        <dbReference type="Proteomes" id="UP000198693"/>
    </source>
</evidence>
<evidence type="ECO:0000256" key="4">
    <source>
        <dbReference type="ARBA" id="ARBA00014657"/>
    </source>
</evidence>
<evidence type="ECO:0000256" key="7">
    <source>
        <dbReference type="ARBA" id="ARBA00022832"/>
    </source>
</evidence>
<dbReference type="GO" id="GO:0004315">
    <property type="term" value="F:3-oxoacyl-[acyl-carrier-protein] synthase activity"/>
    <property type="evidence" value="ECO:0007669"/>
    <property type="project" value="UniProtKB-UniRule"/>
</dbReference>
<dbReference type="NCBIfam" id="NF005589">
    <property type="entry name" value="PRK07314.1"/>
    <property type="match status" value="1"/>
</dbReference>
<organism evidence="15 16">
    <name type="scientific">Halomonas korlensis</name>
    <dbReference type="NCBI Taxonomy" id="463301"/>
    <lineage>
        <taxon>Bacteria</taxon>
        <taxon>Pseudomonadati</taxon>
        <taxon>Pseudomonadota</taxon>
        <taxon>Gammaproteobacteria</taxon>
        <taxon>Oceanospirillales</taxon>
        <taxon>Halomonadaceae</taxon>
        <taxon>Halomonas</taxon>
    </lineage>
</organism>
<feature type="active site" description="For beta-ketoacyl synthase activity" evidence="12">
    <location>
        <position position="164"/>
    </location>
</feature>
<dbReference type="PROSITE" id="PS52004">
    <property type="entry name" value="KS3_2"/>
    <property type="match status" value="1"/>
</dbReference>
<dbReference type="InterPro" id="IPR014031">
    <property type="entry name" value="Ketoacyl_synth_C"/>
</dbReference>